<dbReference type="AlphaFoldDB" id="A0A517NIJ3"/>
<dbReference type="Gene3D" id="3.30.450.20">
    <property type="entry name" value="PAS domain"/>
    <property type="match status" value="1"/>
</dbReference>
<evidence type="ECO:0000256" key="9">
    <source>
        <dbReference type="ARBA" id="ARBA00022840"/>
    </source>
</evidence>
<evidence type="ECO:0000256" key="2">
    <source>
        <dbReference type="ARBA" id="ARBA00004370"/>
    </source>
</evidence>
<evidence type="ECO:0000256" key="5">
    <source>
        <dbReference type="ARBA" id="ARBA00022679"/>
    </source>
</evidence>
<reference evidence="16 17" key="1">
    <citation type="submission" date="2019-02" db="EMBL/GenBank/DDBJ databases">
        <title>Deep-cultivation of Planctomycetes and their phenomic and genomic characterization uncovers novel biology.</title>
        <authorList>
            <person name="Wiegand S."/>
            <person name="Jogler M."/>
            <person name="Boedeker C."/>
            <person name="Pinto D."/>
            <person name="Vollmers J."/>
            <person name="Rivas-Marin E."/>
            <person name="Kohn T."/>
            <person name="Peeters S.H."/>
            <person name="Heuer A."/>
            <person name="Rast P."/>
            <person name="Oberbeckmann S."/>
            <person name="Bunk B."/>
            <person name="Jeske O."/>
            <person name="Meyerdierks A."/>
            <person name="Storesund J.E."/>
            <person name="Kallscheuer N."/>
            <person name="Luecker S."/>
            <person name="Lage O.M."/>
            <person name="Pohl T."/>
            <person name="Merkel B.J."/>
            <person name="Hornburger P."/>
            <person name="Mueller R.-W."/>
            <person name="Bruemmer F."/>
            <person name="Labrenz M."/>
            <person name="Spormann A.M."/>
            <person name="Op den Camp H."/>
            <person name="Overmann J."/>
            <person name="Amann R."/>
            <person name="Jetten M.S.M."/>
            <person name="Mascher T."/>
            <person name="Medema M.H."/>
            <person name="Devos D.P."/>
            <person name="Kaster A.-K."/>
            <person name="Ovreas L."/>
            <person name="Rohde M."/>
            <person name="Galperin M.Y."/>
            <person name="Jogler C."/>
        </authorList>
    </citation>
    <scope>NUCLEOTIDE SEQUENCE [LARGE SCALE GENOMIC DNA]</scope>
    <source>
        <strain evidence="16 17">K22_7</strain>
    </source>
</reference>
<dbReference type="InterPro" id="IPR000014">
    <property type="entry name" value="PAS"/>
</dbReference>
<dbReference type="SMART" id="SM01079">
    <property type="entry name" value="CHASE"/>
    <property type="match status" value="1"/>
</dbReference>
<dbReference type="Pfam" id="PF00989">
    <property type="entry name" value="PAS"/>
    <property type="match status" value="1"/>
</dbReference>
<name>A0A517NIJ3_9BACT</name>
<dbReference type="SUPFAM" id="SSF55874">
    <property type="entry name" value="ATPase domain of HSP90 chaperone/DNA topoisomerase II/histidine kinase"/>
    <property type="match status" value="1"/>
</dbReference>
<dbReference type="PANTHER" id="PTHR43065:SF46">
    <property type="entry name" value="C4-DICARBOXYLATE TRANSPORT SENSOR PROTEIN DCTB"/>
    <property type="match status" value="1"/>
</dbReference>
<keyword evidence="4" id="KW-0597">Phosphoprotein</keyword>
<dbReference type="RefSeq" id="WP_145174313.1">
    <property type="nucleotide sequence ID" value="NZ_CP036525.1"/>
</dbReference>
<evidence type="ECO:0000313" key="17">
    <source>
        <dbReference type="Proteomes" id="UP000318538"/>
    </source>
</evidence>
<keyword evidence="6 13" id="KW-0812">Transmembrane</keyword>
<dbReference type="EC" id="2.7.13.3" evidence="3"/>
<keyword evidence="7" id="KW-0547">Nucleotide-binding</keyword>
<dbReference type="Pfam" id="PF03924">
    <property type="entry name" value="CHASE"/>
    <property type="match status" value="1"/>
</dbReference>
<dbReference type="Gene3D" id="3.30.565.10">
    <property type="entry name" value="Histidine kinase-like ATPase, C-terminal domain"/>
    <property type="match status" value="1"/>
</dbReference>
<organism evidence="16 17">
    <name type="scientific">Rubripirellula lacrimiformis</name>
    <dbReference type="NCBI Taxonomy" id="1930273"/>
    <lineage>
        <taxon>Bacteria</taxon>
        <taxon>Pseudomonadati</taxon>
        <taxon>Planctomycetota</taxon>
        <taxon>Planctomycetia</taxon>
        <taxon>Pirellulales</taxon>
        <taxon>Pirellulaceae</taxon>
        <taxon>Rubripirellula</taxon>
    </lineage>
</organism>
<evidence type="ECO:0000256" key="4">
    <source>
        <dbReference type="ARBA" id="ARBA00022553"/>
    </source>
</evidence>
<evidence type="ECO:0000256" key="3">
    <source>
        <dbReference type="ARBA" id="ARBA00012438"/>
    </source>
</evidence>
<evidence type="ECO:0000259" key="15">
    <source>
        <dbReference type="PROSITE" id="PS50839"/>
    </source>
</evidence>
<dbReference type="InterPro" id="IPR003594">
    <property type="entry name" value="HATPase_dom"/>
</dbReference>
<dbReference type="SUPFAM" id="SSF55785">
    <property type="entry name" value="PYP-like sensor domain (PAS domain)"/>
    <property type="match status" value="1"/>
</dbReference>
<keyword evidence="10 13" id="KW-1133">Transmembrane helix</keyword>
<dbReference type="InterPro" id="IPR005467">
    <property type="entry name" value="His_kinase_dom"/>
</dbReference>
<comment type="subcellular location">
    <subcellularLocation>
        <location evidence="2">Membrane</location>
    </subcellularLocation>
</comment>
<dbReference type="OrthoDB" id="231918at2"/>
<comment type="catalytic activity">
    <reaction evidence="1">
        <text>ATP + protein L-histidine = ADP + protein N-phospho-L-histidine.</text>
        <dbReference type="EC" id="2.7.13.3"/>
    </reaction>
</comment>
<evidence type="ECO:0000256" key="11">
    <source>
        <dbReference type="ARBA" id="ARBA00023012"/>
    </source>
</evidence>
<dbReference type="GO" id="GO:0016020">
    <property type="term" value="C:membrane"/>
    <property type="evidence" value="ECO:0007669"/>
    <property type="project" value="UniProtKB-SubCell"/>
</dbReference>
<dbReference type="InterPro" id="IPR013767">
    <property type="entry name" value="PAS_fold"/>
</dbReference>
<evidence type="ECO:0000256" key="10">
    <source>
        <dbReference type="ARBA" id="ARBA00022989"/>
    </source>
</evidence>
<dbReference type="Pfam" id="PF02518">
    <property type="entry name" value="HATPase_c"/>
    <property type="match status" value="1"/>
</dbReference>
<dbReference type="KEGG" id="rlc:K227x_53780"/>
<evidence type="ECO:0000313" key="16">
    <source>
        <dbReference type="EMBL" id="QDT06954.1"/>
    </source>
</evidence>
<dbReference type="PANTHER" id="PTHR43065">
    <property type="entry name" value="SENSOR HISTIDINE KINASE"/>
    <property type="match status" value="1"/>
</dbReference>
<dbReference type="InterPro" id="IPR036890">
    <property type="entry name" value="HATPase_C_sf"/>
</dbReference>
<dbReference type="InterPro" id="IPR035965">
    <property type="entry name" value="PAS-like_dom_sf"/>
</dbReference>
<keyword evidence="8" id="KW-0418">Kinase</keyword>
<dbReference type="InterPro" id="IPR042240">
    <property type="entry name" value="CHASE_sf"/>
</dbReference>
<evidence type="ECO:0000256" key="1">
    <source>
        <dbReference type="ARBA" id="ARBA00000085"/>
    </source>
</evidence>
<dbReference type="PROSITE" id="PS50109">
    <property type="entry name" value="HIS_KIN"/>
    <property type="match status" value="1"/>
</dbReference>
<gene>
    <name evidence="16" type="primary">fixL_6</name>
    <name evidence="16" type="ORF">K227x_53780</name>
</gene>
<dbReference type="InterPro" id="IPR006189">
    <property type="entry name" value="CHASE_dom"/>
</dbReference>
<dbReference type="GO" id="GO:0000160">
    <property type="term" value="P:phosphorelay signal transduction system"/>
    <property type="evidence" value="ECO:0007669"/>
    <property type="project" value="UniProtKB-KW"/>
</dbReference>
<dbReference type="NCBIfam" id="TIGR00229">
    <property type="entry name" value="sensory_box"/>
    <property type="match status" value="1"/>
</dbReference>
<protein>
    <recommendedName>
        <fullName evidence="3">histidine kinase</fullName>
        <ecNumber evidence="3">2.7.13.3</ecNumber>
    </recommendedName>
</protein>
<evidence type="ECO:0000256" key="12">
    <source>
        <dbReference type="ARBA" id="ARBA00023136"/>
    </source>
</evidence>
<evidence type="ECO:0000256" key="13">
    <source>
        <dbReference type="SAM" id="Phobius"/>
    </source>
</evidence>
<keyword evidence="12 13" id="KW-0472">Membrane</keyword>
<dbReference type="GO" id="GO:0004673">
    <property type="term" value="F:protein histidine kinase activity"/>
    <property type="evidence" value="ECO:0007669"/>
    <property type="project" value="UniProtKB-EC"/>
</dbReference>
<dbReference type="PRINTS" id="PR00344">
    <property type="entry name" value="BCTRLSENSOR"/>
</dbReference>
<feature type="domain" description="CHASE" evidence="15">
    <location>
        <begin position="156"/>
        <end position="322"/>
    </location>
</feature>
<dbReference type="InterPro" id="IPR004358">
    <property type="entry name" value="Sig_transdc_His_kin-like_C"/>
</dbReference>
<evidence type="ECO:0000256" key="7">
    <source>
        <dbReference type="ARBA" id="ARBA00022741"/>
    </source>
</evidence>
<keyword evidence="9" id="KW-0067">ATP-binding</keyword>
<feature type="domain" description="Histidine kinase" evidence="14">
    <location>
        <begin position="572"/>
        <end position="785"/>
    </location>
</feature>
<sequence precursor="true">MRKVRSHQIEQSADPNGCVLATLSMQDRYAKWCHQVTTAWGVLVVSLLLTGLAWHLTNRHVDRRKRDHFNFRIAEVQSKIEERMLQYEQVLRDGAALYTASEKVTRQEWRDYVRLCQIPEYFPGIQAMAVSIVVHPDDKQSHIDSVRAEGFPHYQLHPEGDRDLYSAILFIEPFDWRNQRAFGYDMYSEAVRREAMDRAARSGEPAVSGKITLVQETDHDVQAGVLCYLPVYANRPLSDAEERREALRGWVYAAFRLDDLMAGIVGDNITDISFQIFDTADISQTQILFDSEGADPKSAKDLSGGFIQRKIVPVSGRDWTIQFAATSGSFASVDPFLSPSVAIAGLLIDILLFLVISSIGRQRSTALRLAEQMTREFKESESCTRSILENASDAILLVAMDGKIAIANEAANRIFQPEQSSVGANPLTESSFDDYLDKQTFAEIIHTATSSDGFANGCEDGILARCRRHDGTTFRCRMSIGAVDGDDGYIVIARDETARLAFEKELAETNRQLVSASHKAGMAEVATGALHNVGNSLNGVSTSSSLIEAMLDDSPISSLSKAVTMINQNRDNLGHYLVHDKQGKHFAAYLTQVTAALVDQKEKLAEENSQLGDHVRHINQIIRSQQDQASSAVVVTEESVSELMTQAALVNFGRHPDYDIVIEHNFQTPTTIMTDRNKVLQVLVNLVANAQDAVRDVMDTARTVSLYVEDLDNEVRFVVSDNGPGISAVDLPRIREFGFTTKTDGHGFGLHSCAIVAEELHGDLQIQNNASGVGARFTLILPLSNPDSVPNQGSRLVPVMAVADVHSPAVEPTVGADR</sequence>
<dbReference type="Proteomes" id="UP000318538">
    <property type="component" value="Chromosome"/>
</dbReference>
<dbReference type="Gene3D" id="3.30.450.350">
    <property type="entry name" value="CHASE domain"/>
    <property type="match status" value="1"/>
</dbReference>
<dbReference type="EMBL" id="CP036525">
    <property type="protein sequence ID" value="QDT06954.1"/>
    <property type="molecule type" value="Genomic_DNA"/>
</dbReference>
<keyword evidence="5 16" id="KW-0808">Transferase</keyword>
<evidence type="ECO:0000256" key="8">
    <source>
        <dbReference type="ARBA" id="ARBA00022777"/>
    </source>
</evidence>
<keyword evidence="17" id="KW-1185">Reference proteome</keyword>
<proteinExistence type="predicted"/>
<evidence type="ECO:0000259" key="14">
    <source>
        <dbReference type="PROSITE" id="PS50109"/>
    </source>
</evidence>
<feature type="transmembrane region" description="Helical" evidence="13">
    <location>
        <begin position="36"/>
        <end position="56"/>
    </location>
</feature>
<dbReference type="GO" id="GO:0005524">
    <property type="term" value="F:ATP binding"/>
    <property type="evidence" value="ECO:0007669"/>
    <property type="project" value="UniProtKB-KW"/>
</dbReference>
<dbReference type="PROSITE" id="PS50839">
    <property type="entry name" value="CHASE"/>
    <property type="match status" value="1"/>
</dbReference>
<keyword evidence="11" id="KW-0902">Two-component regulatory system</keyword>
<dbReference type="SMART" id="SM00387">
    <property type="entry name" value="HATPase_c"/>
    <property type="match status" value="1"/>
</dbReference>
<accession>A0A517NIJ3</accession>
<evidence type="ECO:0000256" key="6">
    <source>
        <dbReference type="ARBA" id="ARBA00022692"/>
    </source>
</evidence>
<dbReference type="GO" id="GO:0006355">
    <property type="term" value="P:regulation of DNA-templated transcription"/>
    <property type="evidence" value="ECO:0007669"/>
    <property type="project" value="InterPro"/>
</dbReference>